<name>A0ACB9CEK3_9ASTR</name>
<keyword evidence="2" id="KW-1185">Reference proteome</keyword>
<proteinExistence type="predicted"/>
<comment type="caution">
    <text evidence="1">The sequence shown here is derived from an EMBL/GenBank/DDBJ whole genome shotgun (WGS) entry which is preliminary data.</text>
</comment>
<organism evidence="1 2">
    <name type="scientific">Smallanthus sonchifolius</name>
    <dbReference type="NCBI Taxonomy" id="185202"/>
    <lineage>
        <taxon>Eukaryota</taxon>
        <taxon>Viridiplantae</taxon>
        <taxon>Streptophyta</taxon>
        <taxon>Embryophyta</taxon>
        <taxon>Tracheophyta</taxon>
        <taxon>Spermatophyta</taxon>
        <taxon>Magnoliopsida</taxon>
        <taxon>eudicotyledons</taxon>
        <taxon>Gunneridae</taxon>
        <taxon>Pentapetalae</taxon>
        <taxon>asterids</taxon>
        <taxon>campanulids</taxon>
        <taxon>Asterales</taxon>
        <taxon>Asteraceae</taxon>
        <taxon>Asteroideae</taxon>
        <taxon>Heliantheae alliance</taxon>
        <taxon>Millerieae</taxon>
        <taxon>Smallanthus</taxon>
    </lineage>
</organism>
<evidence type="ECO:0000313" key="1">
    <source>
        <dbReference type="EMBL" id="KAI3732603.1"/>
    </source>
</evidence>
<dbReference type="EMBL" id="CM042038">
    <property type="protein sequence ID" value="KAI3732603.1"/>
    <property type="molecule type" value="Genomic_DNA"/>
</dbReference>
<reference evidence="2" key="1">
    <citation type="journal article" date="2022" name="Mol. Ecol. Resour.">
        <title>The genomes of chicory, endive, great burdock and yacon provide insights into Asteraceae palaeo-polyploidization history and plant inulin production.</title>
        <authorList>
            <person name="Fan W."/>
            <person name="Wang S."/>
            <person name="Wang H."/>
            <person name="Wang A."/>
            <person name="Jiang F."/>
            <person name="Liu H."/>
            <person name="Zhao H."/>
            <person name="Xu D."/>
            <person name="Zhang Y."/>
        </authorList>
    </citation>
    <scope>NUCLEOTIDE SEQUENCE [LARGE SCALE GENOMIC DNA]</scope>
    <source>
        <strain evidence="2">cv. Yunnan</strain>
    </source>
</reference>
<gene>
    <name evidence="1" type="ORF">L1987_63809</name>
</gene>
<sequence>MVDHCVLEFKRRWNKDLTGNQRALGRLRFACEKAKRILSCTTQTSVELDCLHEGIGFSLKFTRDKFEDLNMGSFNKCIETLETCLSDAKMKKSCVDKVILVGGSTRIPKVQHMLQEYFDGRELCKSVNPDEAVAYGAAVLAAKVSGSGDKSVQDVLLLDVTPLSLGVDIIGDILSVVIPRNTLIPTSNAKSYYTTKDNQSTLNFKVFQGERSRATDNHLLGNIRITGLPLAPRGGSSVMVCFEIDTNGILTVTAAIISTGKMEKVVISNENGRLTKDEIEKMVNDAEKYKLEDQEFKKKADAYNALEDCLYKVKNKIKEYNIKTRVHPEILKEMEKAIAETTKWLKDNQAAPFVELHLMKVHLEFVCKLLLGLKLGLLNIGV</sequence>
<reference evidence="1 2" key="2">
    <citation type="journal article" date="2022" name="Mol. Ecol. Resour.">
        <title>The genomes of chicory, endive, great burdock and yacon provide insights into Asteraceae paleo-polyploidization history and plant inulin production.</title>
        <authorList>
            <person name="Fan W."/>
            <person name="Wang S."/>
            <person name="Wang H."/>
            <person name="Wang A."/>
            <person name="Jiang F."/>
            <person name="Liu H."/>
            <person name="Zhao H."/>
            <person name="Xu D."/>
            <person name="Zhang Y."/>
        </authorList>
    </citation>
    <scope>NUCLEOTIDE SEQUENCE [LARGE SCALE GENOMIC DNA]</scope>
    <source>
        <strain evidence="2">cv. Yunnan</strain>
        <tissue evidence="1">Leaves</tissue>
    </source>
</reference>
<evidence type="ECO:0000313" key="2">
    <source>
        <dbReference type="Proteomes" id="UP001056120"/>
    </source>
</evidence>
<dbReference type="Proteomes" id="UP001056120">
    <property type="component" value="Linkage Group LG21"/>
</dbReference>
<accession>A0ACB9CEK3</accession>
<protein>
    <submittedName>
        <fullName evidence="1">Uncharacterized protein</fullName>
    </submittedName>
</protein>